<protein>
    <submittedName>
        <fullName evidence="2">Uncharacterized protein</fullName>
    </submittedName>
</protein>
<evidence type="ECO:0000313" key="3">
    <source>
        <dbReference type="Proteomes" id="UP001224433"/>
    </source>
</evidence>
<reference evidence="2 3" key="1">
    <citation type="submission" date="2023-03" db="EMBL/GenBank/DDBJ databases">
        <title>Isolation and description of six Streptomyces strains from soil environments, able to metabolize different microbial glucans.</title>
        <authorList>
            <person name="Widen T."/>
            <person name="Larsbrink J."/>
        </authorList>
    </citation>
    <scope>NUCLEOTIDE SEQUENCE [LARGE SCALE GENOMIC DNA]</scope>
    <source>
        <strain evidence="2 3">Alt3</strain>
    </source>
</reference>
<name>A0ABY9JG49_9ACTN</name>
<dbReference type="Proteomes" id="UP001224433">
    <property type="component" value="Chromosome"/>
</dbReference>
<evidence type="ECO:0000313" key="2">
    <source>
        <dbReference type="EMBL" id="WLQ65444.1"/>
    </source>
</evidence>
<dbReference type="RefSeq" id="WP_187282096.1">
    <property type="nucleotide sequence ID" value="NZ_CP120983.1"/>
</dbReference>
<sequence length="56" mass="5502">MGADAFLALVVPVPARLPAAAFAGRGLPGRDAPGDRLRLTGRSGSCPASGGDPEEG</sequence>
<organism evidence="2 3">
    <name type="scientific">Streptomyces glycanivorans</name>
    <dbReference type="NCBI Taxonomy" id="3033808"/>
    <lineage>
        <taxon>Bacteria</taxon>
        <taxon>Bacillati</taxon>
        <taxon>Actinomycetota</taxon>
        <taxon>Actinomycetes</taxon>
        <taxon>Kitasatosporales</taxon>
        <taxon>Streptomycetaceae</taxon>
        <taxon>Streptomyces</taxon>
    </lineage>
</organism>
<keyword evidence="3" id="KW-1185">Reference proteome</keyword>
<feature type="region of interest" description="Disordered" evidence="1">
    <location>
        <begin position="23"/>
        <end position="56"/>
    </location>
</feature>
<proteinExistence type="predicted"/>
<dbReference type="EMBL" id="CP120983">
    <property type="protein sequence ID" value="WLQ65444.1"/>
    <property type="molecule type" value="Genomic_DNA"/>
</dbReference>
<accession>A0ABY9JG49</accession>
<gene>
    <name evidence="2" type="ORF">P8A20_18435</name>
</gene>
<evidence type="ECO:0000256" key="1">
    <source>
        <dbReference type="SAM" id="MobiDB-lite"/>
    </source>
</evidence>